<name>A0AA36HPT1_9DINO</name>
<keyword evidence="1" id="KW-0677">Repeat</keyword>
<evidence type="ECO:0000313" key="2">
    <source>
        <dbReference type="EMBL" id="CAJ1372550.1"/>
    </source>
</evidence>
<evidence type="ECO:0000256" key="1">
    <source>
        <dbReference type="ARBA" id="ARBA00022737"/>
    </source>
</evidence>
<dbReference type="Gene3D" id="1.25.40.10">
    <property type="entry name" value="Tetratricopeptide repeat domain"/>
    <property type="match status" value="1"/>
</dbReference>
<keyword evidence="3" id="KW-1185">Reference proteome</keyword>
<organism evidence="2 3">
    <name type="scientific">Effrenium voratum</name>
    <dbReference type="NCBI Taxonomy" id="2562239"/>
    <lineage>
        <taxon>Eukaryota</taxon>
        <taxon>Sar</taxon>
        <taxon>Alveolata</taxon>
        <taxon>Dinophyceae</taxon>
        <taxon>Suessiales</taxon>
        <taxon>Symbiodiniaceae</taxon>
        <taxon>Effrenium</taxon>
    </lineage>
</organism>
<evidence type="ECO:0008006" key="4">
    <source>
        <dbReference type="Google" id="ProtNLM"/>
    </source>
</evidence>
<protein>
    <recommendedName>
        <fullName evidence="4">Pentatricopeptide repeat-containing protein, chloroplastic</fullName>
    </recommendedName>
</protein>
<comment type="caution">
    <text evidence="2">The sequence shown here is derived from an EMBL/GenBank/DDBJ whole genome shotgun (WGS) entry which is preliminary data.</text>
</comment>
<dbReference type="Proteomes" id="UP001178507">
    <property type="component" value="Unassembled WGS sequence"/>
</dbReference>
<dbReference type="PANTHER" id="PTHR47447">
    <property type="entry name" value="OS03G0856100 PROTEIN"/>
    <property type="match status" value="1"/>
</dbReference>
<proteinExistence type="predicted"/>
<dbReference type="AlphaFoldDB" id="A0AA36HPT1"/>
<reference evidence="2" key="1">
    <citation type="submission" date="2023-08" db="EMBL/GenBank/DDBJ databases">
        <authorList>
            <person name="Chen Y."/>
            <person name="Shah S."/>
            <person name="Dougan E. K."/>
            <person name="Thang M."/>
            <person name="Chan C."/>
        </authorList>
    </citation>
    <scope>NUCLEOTIDE SEQUENCE</scope>
</reference>
<gene>
    <name evidence="2" type="ORF">EVOR1521_LOCUS2607</name>
</gene>
<accession>A0AA36HPT1</accession>
<dbReference type="PANTHER" id="PTHR47447:SF17">
    <property type="entry name" value="OS12G0638900 PROTEIN"/>
    <property type="match status" value="1"/>
</dbReference>
<evidence type="ECO:0000313" key="3">
    <source>
        <dbReference type="Proteomes" id="UP001178507"/>
    </source>
</evidence>
<dbReference type="EMBL" id="CAUJNA010000141">
    <property type="protein sequence ID" value="CAJ1372550.1"/>
    <property type="molecule type" value="Genomic_DNA"/>
</dbReference>
<sequence length="483" mass="52283">MTHNRLKAYWILAVASQRSTRSVALGLGLRRGFTTLHPHDRDPRALSHGNKELKSLAFKVATAISQQRRQLEWQAALQVFWAYVHRVRRDVLIPPFNAAIAAPLASIEGVSTKLIGCAPVGHVIPSGWQACEVGSCWQLAMSLMADASTFALAPNAVTVTALMSACRRGHQWQRALHIFKHFAADGSADAGLLGIAISCTACGHLWQSALHLLDLSDRLGVRNLALQNASILACEKARRWEAALHLLEEAVGSSGLGLSGTALTSVTVNLAVSACQKARQWGAALRLAARFARSADVVGETVAIGALGAARRWQEALRRFRALEALEASPCQMAAAHTATAFSLERATCWEIALVLATPLNRRSAEMAAIAAARTGRWQVALLMAQSHFGKQLAVQSCEQSGCWGVDVAGSSQLIDAVQRWKVDLEGGALRGRGEHVEILVRPGAAPSNAIWCVTARDWLEQRLVKRPRWHIFCQSSGTSFFQ</sequence>
<dbReference type="InterPro" id="IPR011990">
    <property type="entry name" value="TPR-like_helical_dom_sf"/>
</dbReference>